<dbReference type="InterPro" id="IPR001279">
    <property type="entry name" value="Metallo-B-lactamas"/>
</dbReference>
<dbReference type="Pfam" id="PF12706">
    <property type="entry name" value="Lactamase_B_2"/>
    <property type="match status" value="1"/>
</dbReference>
<evidence type="ECO:0000259" key="3">
    <source>
        <dbReference type="Pfam" id="PF12706"/>
    </source>
</evidence>
<dbReference type="InterPro" id="IPR036866">
    <property type="entry name" value="RibonucZ/Hydroxyglut_hydro"/>
</dbReference>
<evidence type="ECO:0000256" key="1">
    <source>
        <dbReference type="ARBA" id="ARBA00022801"/>
    </source>
</evidence>
<evidence type="ECO:0000313" key="4">
    <source>
        <dbReference type="EMBL" id="PRQ05838.1"/>
    </source>
</evidence>
<dbReference type="EC" id="1.-.-.-" evidence="4"/>
<dbReference type="GO" id="GO:0016787">
    <property type="term" value="F:hydrolase activity"/>
    <property type="evidence" value="ECO:0007669"/>
    <property type="project" value="UniProtKB-KW"/>
</dbReference>
<protein>
    <submittedName>
        <fullName evidence="4">Putative Rieske 2Fe-2S iron-sulfur protein</fullName>
        <ecNumber evidence="4">1.-.-.-</ecNumber>
    </submittedName>
</protein>
<feature type="domain" description="Metallo-beta-lactamase" evidence="3">
    <location>
        <begin position="16"/>
        <end position="200"/>
    </location>
</feature>
<dbReference type="RefSeq" id="WP_146155177.1">
    <property type="nucleotide sequence ID" value="NZ_PVNK01000005.1"/>
</dbReference>
<keyword evidence="5" id="KW-1185">Reference proteome</keyword>
<comment type="caution">
    <text evidence="4">The sequence shown here is derived from an EMBL/GenBank/DDBJ whole genome shotgun (WGS) entry which is preliminary data.</text>
</comment>
<dbReference type="EMBL" id="PVNK01000005">
    <property type="protein sequence ID" value="PRQ05838.1"/>
    <property type="molecule type" value="Genomic_DNA"/>
</dbReference>
<reference evidence="4 5" key="1">
    <citation type="submission" date="2018-03" db="EMBL/GenBank/DDBJ databases">
        <title>Draft Genome Sequences of the Obligatory Marine Myxobacteria Enhygromyxa salina SWB005.</title>
        <authorList>
            <person name="Poehlein A."/>
            <person name="Moghaddam J.A."/>
            <person name="Harms H."/>
            <person name="Alanjari M."/>
            <person name="Koenig G.M."/>
            <person name="Daniel R."/>
            <person name="Schaeberle T.F."/>
        </authorList>
    </citation>
    <scope>NUCLEOTIDE SEQUENCE [LARGE SCALE GENOMIC DNA]</scope>
    <source>
        <strain evidence="4 5">SWB005</strain>
    </source>
</reference>
<dbReference type="PANTHER" id="PTHR43546:SF9">
    <property type="entry name" value="L-ASCORBATE-6-PHOSPHATE LACTONASE ULAG-RELATED"/>
    <property type="match status" value="1"/>
</dbReference>
<gene>
    <name evidence="4" type="ORF">ENSA5_01580</name>
</gene>
<dbReference type="Gene3D" id="3.60.15.10">
    <property type="entry name" value="Ribonuclease Z/Hydroxyacylglutathione hydrolase-like"/>
    <property type="match status" value="1"/>
</dbReference>
<dbReference type="SUPFAM" id="SSF56281">
    <property type="entry name" value="Metallo-hydrolase/oxidoreductase"/>
    <property type="match status" value="1"/>
</dbReference>
<keyword evidence="1" id="KW-0378">Hydrolase</keyword>
<dbReference type="AlphaFoldDB" id="A0A2S9YL98"/>
<dbReference type="PANTHER" id="PTHR43546">
    <property type="entry name" value="UPF0173 METAL-DEPENDENT HYDROLASE MJ1163-RELATED"/>
    <property type="match status" value="1"/>
</dbReference>
<dbReference type="GO" id="GO:0016491">
    <property type="term" value="F:oxidoreductase activity"/>
    <property type="evidence" value="ECO:0007669"/>
    <property type="project" value="UniProtKB-KW"/>
</dbReference>
<keyword evidence="4" id="KW-0560">Oxidoreductase</keyword>
<proteinExistence type="predicted"/>
<organism evidence="4 5">
    <name type="scientific">Enhygromyxa salina</name>
    <dbReference type="NCBI Taxonomy" id="215803"/>
    <lineage>
        <taxon>Bacteria</taxon>
        <taxon>Pseudomonadati</taxon>
        <taxon>Myxococcota</taxon>
        <taxon>Polyangia</taxon>
        <taxon>Nannocystales</taxon>
        <taxon>Nannocystaceae</taxon>
        <taxon>Enhygromyxa</taxon>
    </lineage>
</organism>
<feature type="region of interest" description="Disordered" evidence="2">
    <location>
        <begin position="500"/>
        <end position="522"/>
    </location>
</feature>
<dbReference type="Proteomes" id="UP000237968">
    <property type="component" value="Unassembled WGS sequence"/>
</dbReference>
<name>A0A2S9YL98_9BACT</name>
<dbReference type="OrthoDB" id="9789133at2"/>
<evidence type="ECO:0000256" key="2">
    <source>
        <dbReference type="SAM" id="MobiDB-lite"/>
    </source>
</evidence>
<sequence>MLGHANLLIRTDGGAVLFDPLFHDEHHEGVYDVYPPRRVDIQALPDFDVVVLSHAHADHFDLPSISLLPRRIPVLVPADPDMIACLRGLGFAQVVPVEDLEPVTIGELELVPTPASAGAREHGFLVRHGGVTVWNMVDTFPSLSAIDGVLRAFGAIDVLLAPWQPLHDTGVSSGIGPQFPHRMYSRILAMIGRINPRVLVPGACGFWAIGVAAWTNAALFPLTRERFVSDLAGLDPDLAQRVLTLEPGDAITASPRGISHEQGLLNYVSTTRDYDWRDRAFRPLDLLGPPLQEHRGETASVGECEAAIQSLFEDVLPEFIAENSGAFSLHQRWQLVRQYEVVFDAGERRYWTTRFEDGGLVAAPGEDPLRTAYTVISAGLLIGLIAGSVSWEYAEMSGELRRFDFSYIVDERGLHVPQLGLADPLAALLGSQSSLEQFRANKIEALDGEYREALAKMGIDPDELLASPDDVPRSRTPLIDPTAIAASVMERINIVPKDLDTKKSEGYGSAGKSAQDEKLDPS</sequence>
<dbReference type="InterPro" id="IPR050114">
    <property type="entry name" value="UPF0173_UPF0282_UlaG_hydrolase"/>
</dbReference>
<evidence type="ECO:0000313" key="5">
    <source>
        <dbReference type="Proteomes" id="UP000237968"/>
    </source>
</evidence>
<accession>A0A2S9YL98</accession>